<evidence type="ECO:0000256" key="4">
    <source>
        <dbReference type="SAM" id="MobiDB-lite"/>
    </source>
</evidence>
<dbReference type="Proteomes" id="UP000515146">
    <property type="component" value="Unplaced"/>
</dbReference>
<feature type="domain" description="CRC" evidence="5">
    <location>
        <begin position="613"/>
        <end position="726"/>
    </location>
</feature>
<dbReference type="PANTHER" id="PTHR12446">
    <property type="entry name" value="TESMIN/TSO1-RELATED"/>
    <property type="match status" value="1"/>
</dbReference>
<evidence type="ECO:0000259" key="5">
    <source>
        <dbReference type="PROSITE" id="PS51634"/>
    </source>
</evidence>
<feature type="compositionally biased region" description="Basic and acidic residues" evidence="4">
    <location>
        <begin position="909"/>
        <end position="919"/>
    </location>
</feature>
<dbReference type="InterPro" id="IPR028307">
    <property type="entry name" value="Lin-54_fam"/>
</dbReference>
<dbReference type="InParanoid" id="A0A6P6YJZ5"/>
<organism evidence="6 7">
    <name type="scientific">Dermatophagoides pteronyssinus</name>
    <name type="common">European house dust mite</name>
    <dbReference type="NCBI Taxonomy" id="6956"/>
    <lineage>
        <taxon>Eukaryota</taxon>
        <taxon>Metazoa</taxon>
        <taxon>Ecdysozoa</taxon>
        <taxon>Arthropoda</taxon>
        <taxon>Chelicerata</taxon>
        <taxon>Arachnida</taxon>
        <taxon>Acari</taxon>
        <taxon>Acariformes</taxon>
        <taxon>Sarcoptiformes</taxon>
        <taxon>Astigmata</taxon>
        <taxon>Psoroptidia</taxon>
        <taxon>Analgoidea</taxon>
        <taxon>Pyroglyphidae</taxon>
        <taxon>Dermatophagoidinae</taxon>
        <taxon>Dermatophagoides</taxon>
    </lineage>
</organism>
<dbReference type="GO" id="GO:0005634">
    <property type="term" value="C:nucleus"/>
    <property type="evidence" value="ECO:0007669"/>
    <property type="project" value="UniProtKB-SubCell"/>
</dbReference>
<evidence type="ECO:0000256" key="1">
    <source>
        <dbReference type="ARBA" id="ARBA00004123"/>
    </source>
</evidence>
<name>A0A6P6YJZ5_DERPT</name>
<keyword evidence="6" id="KW-1185">Reference proteome</keyword>
<dbReference type="InterPro" id="IPR005172">
    <property type="entry name" value="CRC"/>
</dbReference>
<sequence>MDSDNNLIIPENILPSTATDNNVASSNVIMTDTNLTSLTIPTTTLPSISNIPTSSVTSASVDVPTLSTITGIEESGSQNIIPMMPELTEKSSSTIVTDVIDNQLLQQQSTSSAMINNIPQTSTAIFAAAAASSSSSQAAATATTTAVPVSINVPIKLSGSTQPIFVSNQGIITTPTGQSNVPTLANTFVSYILPAHQKSSLPKSGNNQSTATLVTTPNISETAIPATALINTPIVINASTSDTTSLQSQKFATATTNPTNVKLIQTSNQRHLVFSPIKPTNIGNVGGNTQLMTKSIVGTAAAVASPVKSINPQIIDNNKGNDSQPQQQFATPATILAAAPSSAINQAQQQQQQLIILSPVKPAENSSTKSAQFIPSFKILPPSSSTLSSNISNVTTISGGITSVTTSQSLSKRSLTPAPITKTIVSTISPANVRPIQATTTNKNVQYISFVPINSTQQIQTSTGTIVGTTTTTAGQIGTTKFVPIKQSKQKSSSSSSIKSTNLVQVGHGQKVLVNPNTIKISGTATTIQASITMPSSTITTTSTSNNNKSKNHTTSVWMLPKQIIKMNDSQQEIITTTTKYVPIAPNPNQPLADRSKIAQNLKNALDGLEESKRKPCNCTRSQCLKLYCDCFANGEFCNGCNCVSCYNNLEYEEIRQKAIRLCLDRNPNAFHPKIGQSNQGDIERRHTKGCCCKRSGCLKNYCECYEAKILCSDKCKCIGCKNFEESDERKTLMHLADVAMVRLTTQPQTVASKMHVWGPEFKSKLPVKVKSDCHPFNVLTNDILEATASCLLAQAEEGEFENLKEENIESLIMDQFGECLSQILNLANNGMADEIQNSISNGQLEIGRASLLESIRAAGGKPKKKTIKERKHDEKLKKKDALEDSMTESPINNQTNNNNNNKGLDMMSELRKRLESRRSGISSDHQQIVNKSNTDRTIKSPTFDANSAMLNMSALIPPPPPPTISTSNQTNHDSSDDDDDKDFEDWD</sequence>
<dbReference type="AlphaFoldDB" id="A0A6P6YJZ5"/>
<comment type="subcellular location">
    <subcellularLocation>
        <location evidence="1">Nucleus</location>
    </subcellularLocation>
</comment>
<dbReference type="PANTHER" id="PTHR12446:SF34">
    <property type="entry name" value="PROTEIN LIN-54 HOMOLOG"/>
    <property type="match status" value="1"/>
</dbReference>
<evidence type="ECO:0000256" key="3">
    <source>
        <dbReference type="ARBA" id="ARBA00023242"/>
    </source>
</evidence>
<dbReference type="RefSeq" id="XP_027205542.1">
    <property type="nucleotide sequence ID" value="XM_027349741.1"/>
</dbReference>
<dbReference type="Pfam" id="PF03638">
    <property type="entry name" value="TCR"/>
    <property type="match status" value="2"/>
</dbReference>
<dbReference type="GO" id="GO:0006355">
    <property type="term" value="P:regulation of DNA-templated transcription"/>
    <property type="evidence" value="ECO:0007669"/>
    <property type="project" value="TreeGrafter"/>
</dbReference>
<evidence type="ECO:0000313" key="7">
    <source>
        <dbReference type="RefSeq" id="XP_027205542.1"/>
    </source>
</evidence>
<dbReference type="InterPro" id="IPR033467">
    <property type="entry name" value="Tesmin/TSO1-like_CXC"/>
</dbReference>
<reference evidence="7" key="1">
    <citation type="submission" date="2025-08" db="UniProtKB">
        <authorList>
            <consortium name="RefSeq"/>
        </authorList>
    </citation>
    <scope>IDENTIFICATION</scope>
    <source>
        <strain evidence="7">Airmid</strain>
    </source>
</reference>
<evidence type="ECO:0000313" key="6">
    <source>
        <dbReference type="Proteomes" id="UP000515146"/>
    </source>
</evidence>
<feature type="region of interest" description="Disordered" evidence="4">
    <location>
        <begin position="860"/>
        <end position="988"/>
    </location>
</feature>
<protein>
    <submittedName>
        <fullName evidence="7">Protein lin-54 homolog isoform X1</fullName>
    </submittedName>
</protein>
<feature type="compositionally biased region" description="Polar residues" evidence="4">
    <location>
        <begin position="940"/>
        <end position="951"/>
    </location>
</feature>
<feature type="compositionally biased region" description="Basic and acidic residues" evidence="4">
    <location>
        <begin position="871"/>
        <end position="883"/>
    </location>
</feature>
<accession>A0A6P6YJZ5</accession>
<feature type="compositionally biased region" description="Low complexity" evidence="4">
    <location>
        <begin position="893"/>
        <end position="902"/>
    </location>
</feature>
<dbReference type="KEGG" id="dpte:113799151"/>
<dbReference type="SMART" id="SM01114">
    <property type="entry name" value="CXC"/>
    <property type="match status" value="2"/>
</dbReference>
<keyword evidence="3" id="KW-0539">Nucleus</keyword>
<comment type="similarity">
    <text evidence="2">Belongs to the lin-54 family.</text>
</comment>
<proteinExistence type="inferred from homology"/>
<feature type="compositionally biased region" description="Acidic residues" evidence="4">
    <location>
        <begin position="976"/>
        <end position="988"/>
    </location>
</feature>
<feature type="compositionally biased region" description="Polar residues" evidence="4">
    <location>
        <begin position="921"/>
        <end position="933"/>
    </location>
</feature>
<dbReference type="PROSITE" id="PS51634">
    <property type="entry name" value="CRC"/>
    <property type="match status" value="1"/>
</dbReference>
<evidence type="ECO:0000256" key="2">
    <source>
        <dbReference type="ARBA" id="ARBA00007267"/>
    </source>
</evidence>
<gene>
    <name evidence="7" type="primary">LOC113799151</name>
</gene>
<dbReference type="OrthoDB" id="6283463at2759"/>